<dbReference type="PANTHER" id="PTHR11070:SF2">
    <property type="entry name" value="ATP-DEPENDENT DNA HELICASE SRS2"/>
    <property type="match status" value="1"/>
</dbReference>
<feature type="binding site" evidence="11">
    <location>
        <begin position="24"/>
        <end position="31"/>
    </location>
    <ligand>
        <name>ATP</name>
        <dbReference type="ChEBI" id="CHEBI:30616"/>
    </ligand>
</feature>
<comment type="catalytic activity">
    <reaction evidence="10">
        <text>ATP + H2O = ADP + phosphate + H(+)</text>
        <dbReference type="Rhea" id="RHEA:13065"/>
        <dbReference type="ChEBI" id="CHEBI:15377"/>
        <dbReference type="ChEBI" id="CHEBI:15378"/>
        <dbReference type="ChEBI" id="CHEBI:30616"/>
        <dbReference type="ChEBI" id="CHEBI:43474"/>
        <dbReference type="ChEBI" id="CHEBI:456216"/>
        <dbReference type="EC" id="5.6.2.4"/>
    </reaction>
</comment>
<evidence type="ECO:0000256" key="2">
    <source>
        <dbReference type="ARBA" id="ARBA00022741"/>
    </source>
</evidence>
<dbReference type="GO" id="GO:0005524">
    <property type="term" value="F:ATP binding"/>
    <property type="evidence" value="ECO:0007669"/>
    <property type="project" value="UniProtKB-UniRule"/>
</dbReference>
<dbReference type="InterPro" id="IPR027417">
    <property type="entry name" value="P-loop_NTPase"/>
</dbReference>
<reference evidence="14" key="1">
    <citation type="submission" date="2019-05" db="EMBL/GenBank/DDBJ databases">
        <title>Whole genome sequencing of Pseudanabaena catenata USMAC16.</title>
        <authorList>
            <person name="Khan Z."/>
            <person name="Omar W.M."/>
            <person name="Convey P."/>
            <person name="Merican F."/>
            <person name="Najimudin N."/>
        </authorList>
    </citation>
    <scope>NUCLEOTIDE SEQUENCE</scope>
    <source>
        <strain evidence="14">USMAC16</strain>
    </source>
</reference>
<sequence>MIDLSPDKRSIVYAPTDRAIQVLASAGSGKTRVLTERVRHIINSTKKDGVIALTFTNKAAEEMLNRLEDLEDVNERCWIATIHSVAQRILEQYGHTLKDVALPSELHIYDRDEDRKTIFIQSLRNEGIDIDKFLDVSDSKTKREREAKIQTRLGQFATVKRELLDEQEIINKYSENTKFLSIYRSYQKALFEGGGIDFEDILVYAHKILLDNSWCGDIYRAKYKHICVDEAQDLNKAQYEFIKVLCGEKIRSVLMVGDPNQMIYGFNGSSNRYLLQNFLNDFSPIQYVLNKNFRSSKAVVNLANKIKQGSQSEYDFALDGRSEIKILEDENSEAVWICNKIDELIQEKSSHEIEGDISLDKMVVIARNRFVFKTLEEHLKVKGINPLFNRGERQVEASSTFGKVLDLAIRVRLNKKDWVDGKKLCTVLKIDSPDVWDDECILSKFAENVLNTDIPIPDIQSKLLLEIQNLDINDPNIPKLCKCFAQLIEERKNETLNEFEENELERSIQELQEFKECWQKSKILGLGSLSSFRNAMALGQLNGNNSKNGLTLSTVHTMKGLEKDIIFLMGMCEGVFPDYRARTEQDIEEERNSAFVAVTRAKRWIYITSPRLRKMSSGNSKVQRPSRFIREMQG</sequence>
<comment type="similarity">
    <text evidence="1">Belongs to the helicase family. UvrD subfamily.</text>
</comment>
<evidence type="ECO:0000313" key="14">
    <source>
        <dbReference type="EMBL" id="MDG3493486.1"/>
    </source>
</evidence>
<evidence type="ECO:0000256" key="12">
    <source>
        <dbReference type="SAM" id="Coils"/>
    </source>
</evidence>
<feature type="coiled-coil region" evidence="12">
    <location>
        <begin position="485"/>
        <end position="517"/>
    </location>
</feature>
<dbReference type="PANTHER" id="PTHR11070">
    <property type="entry name" value="UVRD / RECB / PCRA DNA HELICASE FAMILY MEMBER"/>
    <property type="match status" value="1"/>
</dbReference>
<dbReference type="InterPro" id="IPR014017">
    <property type="entry name" value="DNA_helicase_UvrD-like_C"/>
</dbReference>
<dbReference type="Proteomes" id="UP001152872">
    <property type="component" value="Unassembled WGS sequence"/>
</dbReference>
<dbReference type="RefSeq" id="WP_009625525.1">
    <property type="nucleotide sequence ID" value="NZ_VBTY01000012.1"/>
</dbReference>
<evidence type="ECO:0000256" key="3">
    <source>
        <dbReference type="ARBA" id="ARBA00022801"/>
    </source>
</evidence>
<evidence type="ECO:0000256" key="4">
    <source>
        <dbReference type="ARBA" id="ARBA00022806"/>
    </source>
</evidence>
<keyword evidence="4 11" id="KW-0347">Helicase</keyword>
<dbReference type="AlphaFoldDB" id="A0A9X4RGI1"/>
<evidence type="ECO:0000259" key="13">
    <source>
        <dbReference type="PROSITE" id="PS51198"/>
    </source>
</evidence>
<dbReference type="Pfam" id="PF00580">
    <property type="entry name" value="UvrD-helicase"/>
    <property type="match status" value="1"/>
</dbReference>
<evidence type="ECO:0000256" key="9">
    <source>
        <dbReference type="ARBA" id="ARBA00034808"/>
    </source>
</evidence>
<dbReference type="PROSITE" id="PS51198">
    <property type="entry name" value="UVRD_HELICASE_ATP_BIND"/>
    <property type="match status" value="1"/>
</dbReference>
<evidence type="ECO:0000256" key="5">
    <source>
        <dbReference type="ARBA" id="ARBA00022840"/>
    </source>
</evidence>
<dbReference type="SUPFAM" id="SSF52540">
    <property type="entry name" value="P-loop containing nucleoside triphosphate hydrolases"/>
    <property type="match status" value="1"/>
</dbReference>
<name>A0A9X4RGI1_9CYAN</name>
<proteinExistence type="inferred from homology"/>
<protein>
    <recommendedName>
        <fullName evidence="9">DNA 3'-5' helicase</fullName>
        <ecNumber evidence="9">5.6.2.4</ecNumber>
    </recommendedName>
</protein>
<dbReference type="GO" id="GO:0016787">
    <property type="term" value="F:hydrolase activity"/>
    <property type="evidence" value="ECO:0007669"/>
    <property type="project" value="UniProtKB-UniRule"/>
</dbReference>
<dbReference type="Pfam" id="PF13361">
    <property type="entry name" value="UvrD_C"/>
    <property type="match status" value="1"/>
</dbReference>
<dbReference type="InterPro" id="IPR013986">
    <property type="entry name" value="DExx_box_DNA_helicase_dom_sf"/>
</dbReference>
<evidence type="ECO:0000256" key="6">
    <source>
        <dbReference type="ARBA" id="ARBA00023125"/>
    </source>
</evidence>
<accession>A0A9X4RGI1</accession>
<evidence type="ECO:0000256" key="8">
    <source>
        <dbReference type="ARBA" id="ARBA00034617"/>
    </source>
</evidence>
<keyword evidence="6" id="KW-0238">DNA-binding</keyword>
<evidence type="ECO:0000256" key="10">
    <source>
        <dbReference type="ARBA" id="ARBA00048988"/>
    </source>
</evidence>
<dbReference type="CDD" id="cd17932">
    <property type="entry name" value="DEXQc_UvrD"/>
    <property type="match status" value="1"/>
</dbReference>
<dbReference type="InterPro" id="IPR000212">
    <property type="entry name" value="DNA_helicase_UvrD/REP"/>
</dbReference>
<dbReference type="InterPro" id="IPR014016">
    <property type="entry name" value="UvrD-like_ATP-bd"/>
</dbReference>
<evidence type="ECO:0000256" key="7">
    <source>
        <dbReference type="ARBA" id="ARBA00023235"/>
    </source>
</evidence>
<keyword evidence="5 11" id="KW-0067">ATP-binding</keyword>
<keyword evidence="3 11" id="KW-0378">Hydrolase</keyword>
<gene>
    <name evidence="14" type="ORF">FEV09_02840</name>
</gene>
<dbReference type="Gene3D" id="1.10.10.160">
    <property type="match status" value="1"/>
</dbReference>
<evidence type="ECO:0000256" key="11">
    <source>
        <dbReference type="PROSITE-ProRule" id="PRU00560"/>
    </source>
</evidence>
<evidence type="ECO:0000256" key="1">
    <source>
        <dbReference type="ARBA" id="ARBA00009922"/>
    </source>
</evidence>
<keyword evidence="15" id="KW-1185">Reference proteome</keyword>
<dbReference type="EC" id="5.6.2.4" evidence="9"/>
<dbReference type="Gene3D" id="3.40.50.300">
    <property type="entry name" value="P-loop containing nucleotide triphosphate hydrolases"/>
    <property type="match status" value="2"/>
</dbReference>
<keyword evidence="12" id="KW-0175">Coiled coil</keyword>
<dbReference type="GO" id="GO:0043138">
    <property type="term" value="F:3'-5' DNA helicase activity"/>
    <property type="evidence" value="ECO:0007669"/>
    <property type="project" value="UniProtKB-EC"/>
</dbReference>
<dbReference type="GO" id="GO:0003677">
    <property type="term" value="F:DNA binding"/>
    <property type="evidence" value="ECO:0007669"/>
    <property type="project" value="UniProtKB-KW"/>
</dbReference>
<keyword evidence="7" id="KW-0413">Isomerase</keyword>
<dbReference type="GO" id="GO:0000725">
    <property type="term" value="P:recombinational repair"/>
    <property type="evidence" value="ECO:0007669"/>
    <property type="project" value="TreeGrafter"/>
</dbReference>
<comment type="catalytic activity">
    <reaction evidence="8">
        <text>Couples ATP hydrolysis with the unwinding of duplex DNA by translocating in the 3'-5' direction.</text>
        <dbReference type="EC" id="5.6.2.4"/>
    </reaction>
</comment>
<keyword evidence="2 11" id="KW-0547">Nucleotide-binding</keyword>
<organism evidence="14 15">
    <name type="scientific">Pseudanabaena catenata USMAC16</name>
    <dbReference type="NCBI Taxonomy" id="1855837"/>
    <lineage>
        <taxon>Bacteria</taxon>
        <taxon>Bacillati</taxon>
        <taxon>Cyanobacteriota</taxon>
        <taxon>Cyanophyceae</taxon>
        <taxon>Pseudanabaenales</taxon>
        <taxon>Pseudanabaenaceae</taxon>
        <taxon>Pseudanabaena</taxon>
    </lineage>
</organism>
<dbReference type="EMBL" id="VBTY01000012">
    <property type="protein sequence ID" value="MDG3493486.1"/>
    <property type="molecule type" value="Genomic_DNA"/>
</dbReference>
<comment type="caution">
    <text evidence="14">The sequence shown here is derived from an EMBL/GenBank/DDBJ whole genome shotgun (WGS) entry which is preliminary data.</text>
</comment>
<dbReference type="Gene3D" id="1.10.486.10">
    <property type="entry name" value="PCRA, domain 4"/>
    <property type="match status" value="1"/>
</dbReference>
<evidence type="ECO:0000313" key="15">
    <source>
        <dbReference type="Proteomes" id="UP001152872"/>
    </source>
</evidence>
<feature type="domain" description="UvrD-like helicase ATP-binding" evidence="13">
    <location>
        <begin position="3"/>
        <end position="296"/>
    </location>
</feature>